<evidence type="ECO:0000313" key="1">
    <source>
        <dbReference type="EMBL" id="GAD85273.1"/>
    </source>
</evidence>
<dbReference type="InterPro" id="IPR036465">
    <property type="entry name" value="vWFA_dom_sf"/>
</dbReference>
<dbReference type="CDD" id="cd00198">
    <property type="entry name" value="vWFA"/>
    <property type="match status" value="1"/>
</dbReference>
<reference evidence="1 2" key="1">
    <citation type="journal article" date="2014" name="BMC Genomics">
        <title>Genome based analysis of type-I polyketide synthase and nonribosomal peptide synthetase gene clusters in seven strains of five representative Nocardia species.</title>
        <authorList>
            <person name="Komaki H."/>
            <person name="Ichikawa N."/>
            <person name="Hosoyama A."/>
            <person name="Takahashi-Nakaguchi A."/>
            <person name="Matsuzawa T."/>
            <person name="Suzuki K."/>
            <person name="Fujita N."/>
            <person name="Gonoi T."/>
        </authorList>
    </citation>
    <scope>NUCLEOTIDE SEQUENCE [LARGE SCALE GENOMIC DNA]</scope>
    <source>
        <strain evidence="1 2">NBRC 15531</strain>
    </source>
</reference>
<dbReference type="Gene3D" id="3.40.50.410">
    <property type="entry name" value="von Willebrand factor, type A domain"/>
    <property type="match status" value="1"/>
</dbReference>
<evidence type="ECO:0000313" key="2">
    <source>
        <dbReference type="Proteomes" id="UP000017048"/>
    </source>
</evidence>
<dbReference type="GeneID" id="91517005"/>
<protein>
    <recommendedName>
        <fullName evidence="3">VWFA domain-containing protein</fullName>
    </recommendedName>
</protein>
<proteinExistence type="predicted"/>
<gene>
    <name evidence="1" type="ORF">NCAST_30_00430</name>
</gene>
<dbReference type="EMBL" id="BAFO02000030">
    <property type="protein sequence ID" value="GAD85273.1"/>
    <property type="molecule type" value="Genomic_DNA"/>
</dbReference>
<sequence length="247" mass="27026">MTIGMSNMPVLDANSIKQAWPFYVVCDVSESMWLPSWHSGTTPWEIVSDSIAPMLDTLDSHNEAALIGHISIIAFAHEAWTHYPLRSIGDPATCEALPQGSWTNFVGAWEHLNATVRADMDRLTRQNYHLKQPVIFFITDGNAGAKNISQPITTWRPIKDALCDGMYRLRPRVVSLGMGDVNQATVLALRSDDPPGAACLAKAGVPANVLLKSIIDVIIKSISLSTDGGNFVFTVPEGMQRLDSVRP</sequence>
<keyword evidence="2" id="KW-1185">Reference proteome</keyword>
<dbReference type="AlphaFoldDB" id="U5EFT5"/>
<dbReference type="STRING" id="1824.SAMN05444423_105407"/>
<accession>U5EFT5</accession>
<dbReference type="OrthoDB" id="9806395at2"/>
<name>U5EFT5_NOCAS</name>
<dbReference type="RefSeq" id="WP_019049078.1">
    <property type="nucleotide sequence ID" value="NZ_BAFO02000030.1"/>
</dbReference>
<comment type="caution">
    <text evidence="1">The sequence shown here is derived from an EMBL/GenBank/DDBJ whole genome shotgun (WGS) entry which is preliminary data.</text>
</comment>
<dbReference type="eggNOG" id="COG4245">
    <property type="taxonomic scope" value="Bacteria"/>
</dbReference>
<organism evidence="1 2">
    <name type="scientific">Nocardia asteroides NBRC 15531</name>
    <dbReference type="NCBI Taxonomy" id="1110697"/>
    <lineage>
        <taxon>Bacteria</taxon>
        <taxon>Bacillati</taxon>
        <taxon>Actinomycetota</taxon>
        <taxon>Actinomycetes</taxon>
        <taxon>Mycobacteriales</taxon>
        <taxon>Nocardiaceae</taxon>
        <taxon>Nocardia</taxon>
    </lineage>
</organism>
<dbReference type="SUPFAM" id="SSF53300">
    <property type="entry name" value="vWA-like"/>
    <property type="match status" value="1"/>
</dbReference>
<dbReference type="Proteomes" id="UP000017048">
    <property type="component" value="Unassembled WGS sequence"/>
</dbReference>
<evidence type="ECO:0008006" key="3">
    <source>
        <dbReference type="Google" id="ProtNLM"/>
    </source>
</evidence>